<organism evidence="1">
    <name type="scientific">Anguilla anguilla</name>
    <name type="common">European freshwater eel</name>
    <name type="synonym">Muraena anguilla</name>
    <dbReference type="NCBI Taxonomy" id="7936"/>
    <lineage>
        <taxon>Eukaryota</taxon>
        <taxon>Metazoa</taxon>
        <taxon>Chordata</taxon>
        <taxon>Craniata</taxon>
        <taxon>Vertebrata</taxon>
        <taxon>Euteleostomi</taxon>
        <taxon>Actinopterygii</taxon>
        <taxon>Neopterygii</taxon>
        <taxon>Teleostei</taxon>
        <taxon>Anguilliformes</taxon>
        <taxon>Anguillidae</taxon>
        <taxon>Anguilla</taxon>
    </lineage>
</organism>
<dbReference type="EMBL" id="GBXM01000693">
    <property type="protein sequence ID" value="JAI07885.1"/>
    <property type="molecule type" value="Transcribed_RNA"/>
</dbReference>
<protein>
    <submittedName>
        <fullName evidence="1">Uncharacterized protein</fullName>
    </submittedName>
</protein>
<proteinExistence type="predicted"/>
<evidence type="ECO:0000313" key="1">
    <source>
        <dbReference type="EMBL" id="JAI07885.1"/>
    </source>
</evidence>
<reference evidence="1" key="1">
    <citation type="submission" date="2014-11" db="EMBL/GenBank/DDBJ databases">
        <authorList>
            <person name="Amaro Gonzalez C."/>
        </authorList>
    </citation>
    <scope>NUCLEOTIDE SEQUENCE</scope>
</reference>
<name>A0A0E9XZ15_ANGAN</name>
<reference evidence="1" key="2">
    <citation type="journal article" date="2015" name="Fish Shellfish Immunol.">
        <title>Early steps in the European eel (Anguilla anguilla)-Vibrio vulnificus interaction in the gills: Role of the RtxA13 toxin.</title>
        <authorList>
            <person name="Callol A."/>
            <person name="Pajuelo D."/>
            <person name="Ebbesson L."/>
            <person name="Teles M."/>
            <person name="MacKenzie S."/>
            <person name="Amaro C."/>
        </authorList>
    </citation>
    <scope>NUCLEOTIDE SEQUENCE</scope>
</reference>
<accession>A0A0E9XZ15</accession>
<sequence length="50" mass="5686">MCMCVWDPLVVALLQLLSVHYPVFTEISGFYCRLVRALRTCVRGVSRLVA</sequence>
<dbReference type="AlphaFoldDB" id="A0A0E9XZ15"/>